<comment type="similarity">
    <text evidence="2 9">Belongs to the mitochondrial pyruvate carrier (MPC) (TC 2.A.105) family.</text>
</comment>
<accession>A0A7R9BXX2</accession>
<organism evidence="10">
    <name type="scientific">Notodromas monacha</name>
    <dbReference type="NCBI Taxonomy" id="399045"/>
    <lineage>
        <taxon>Eukaryota</taxon>
        <taxon>Metazoa</taxon>
        <taxon>Ecdysozoa</taxon>
        <taxon>Arthropoda</taxon>
        <taxon>Crustacea</taxon>
        <taxon>Oligostraca</taxon>
        <taxon>Ostracoda</taxon>
        <taxon>Podocopa</taxon>
        <taxon>Podocopida</taxon>
        <taxon>Cypridocopina</taxon>
        <taxon>Cypridoidea</taxon>
        <taxon>Cyprididae</taxon>
        <taxon>Notodromas</taxon>
    </lineage>
</organism>
<evidence type="ECO:0000313" key="11">
    <source>
        <dbReference type="Proteomes" id="UP000678499"/>
    </source>
</evidence>
<dbReference type="GO" id="GO:0005743">
    <property type="term" value="C:mitochondrial inner membrane"/>
    <property type="evidence" value="ECO:0007669"/>
    <property type="project" value="UniProtKB-SubCell"/>
</dbReference>
<dbReference type="PANTHER" id="PTHR14154">
    <property type="entry name" value="UPF0041 BRAIN PROTEIN 44-RELATED"/>
    <property type="match status" value="1"/>
</dbReference>
<dbReference type="AlphaFoldDB" id="A0A7R9BXX2"/>
<gene>
    <name evidence="10" type="ORF">NMOB1V02_LOCUS10324</name>
</gene>
<proteinExistence type="inferred from homology"/>
<dbReference type="OrthoDB" id="869189at2759"/>
<reference evidence="10" key="1">
    <citation type="submission" date="2020-11" db="EMBL/GenBank/DDBJ databases">
        <authorList>
            <person name="Tran Van P."/>
        </authorList>
    </citation>
    <scope>NUCLEOTIDE SEQUENCE</scope>
</reference>
<evidence type="ECO:0000256" key="7">
    <source>
        <dbReference type="ARBA" id="ARBA00023128"/>
    </source>
</evidence>
<comment type="caution">
    <text evidence="9">Lacks conserved residue(s) required for the propagation of feature annotation.</text>
</comment>
<dbReference type="GO" id="GO:0006850">
    <property type="term" value="P:pyruvate import into mitochondria"/>
    <property type="evidence" value="ECO:0007669"/>
    <property type="project" value="InterPro"/>
</dbReference>
<evidence type="ECO:0000313" key="10">
    <source>
        <dbReference type="EMBL" id="CAD7282703.1"/>
    </source>
</evidence>
<dbReference type="Proteomes" id="UP000678499">
    <property type="component" value="Unassembled WGS sequence"/>
</dbReference>
<keyword evidence="5 9" id="KW-0999">Mitochondrion inner membrane</keyword>
<keyword evidence="4 9" id="KW-0812">Transmembrane</keyword>
<evidence type="ECO:0000256" key="9">
    <source>
        <dbReference type="RuleBase" id="RU363100"/>
    </source>
</evidence>
<evidence type="ECO:0000256" key="2">
    <source>
        <dbReference type="ARBA" id="ARBA00006416"/>
    </source>
</evidence>
<evidence type="ECO:0000256" key="3">
    <source>
        <dbReference type="ARBA" id="ARBA00022448"/>
    </source>
</evidence>
<evidence type="ECO:0000256" key="1">
    <source>
        <dbReference type="ARBA" id="ARBA00004448"/>
    </source>
</evidence>
<feature type="transmembrane region" description="Helical" evidence="9">
    <location>
        <begin position="106"/>
        <end position="124"/>
    </location>
</feature>
<keyword evidence="8 9" id="KW-0472">Membrane</keyword>
<comment type="function">
    <text evidence="9">Mediates the uptake of pyruvate into mitochondria.</text>
</comment>
<evidence type="ECO:0000256" key="6">
    <source>
        <dbReference type="ARBA" id="ARBA00022989"/>
    </source>
</evidence>
<comment type="subcellular location">
    <subcellularLocation>
        <location evidence="1 9">Mitochondrion inner membrane</location>
        <topology evidence="1 9">Multi-pass membrane protein</topology>
    </subcellularLocation>
</comment>
<evidence type="ECO:0000256" key="8">
    <source>
        <dbReference type="ARBA" id="ARBA00023136"/>
    </source>
</evidence>
<keyword evidence="6 9" id="KW-1133">Transmembrane helix</keyword>
<protein>
    <recommendedName>
        <fullName evidence="9">Mitochondrial pyruvate carrier</fullName>
    </recommendedName>
</protein>
<dbReference type="EMBL" id="OA886236">
    <property type="protein sequence ID" value="CAD7282703.1"/>
    <property type="molecule type" value="Genomic_DNA"/>
</dbReference>
<dbReference type="Pfam" id="PF03650">
    <property type="entry name" value="MPC"/>
    <property type="match status" value="1"/>
</dbReference>
<evidence type="ECO:0000256" key="5">
    <source>
        <dbReference type="ARBA" id="ARBA00022792"/>
    </source>
</evidence>
<name>A0A7R9BXX2_9CRUS</name>
<dbReference type="InterPro" id="IPR005336">
    <property type="entry name" value="MPC"/>
</dbReference>
<sequence>MRKKSDHGLMVEPGSWDAEAMKGLYWSLIKRADLLVPHKYHAVWNHPAGPKTIHFWAPLAKWGLVGAGLGDMARPAEKLSINQSGALTATGFIWSRYSLVITPKNWSLFAVNFFVGLTGLYQVVRIYRYNQSKKTEV</sequence>
<keyword evidence="3 9" id="KW-0813">Transport</keyword>
<dbReference type="EMBL" id="CAJPEX010004199">
    <property type="protein sequence ID" value="CAG0922855.1"/>
    <property type="molecule type" value="Genomic_DNA"/>
</dbReference>
<keyword evidence="7 9" id="KW-0496">Mitochondrion</keyword>
<evidence type="ECO:0000256" key="4">
    <source>
        <dbReference type="ARBA" id="ARBA00022692"/>
    </source>
</evidence>
<keyword evidence="11" id="KW-1185">Reference proteome</keyword>